<keyword evidence="2" id="KW-1185">Reference proteome</keyword>
<name>A0ABR7M3M0_9BACT</name>
<reference evidence="1 2" key="1">
    <citation type="submission" date="2016-07" db="EMBL/GenBank/DDBJ databases">
        <title>Genome analysis of Flavihumibacter stibioxidans YS-17.</title>
        <authorList>
            <person name="Shi K."/>
            <person name="Han Y."/>
            <person name="Wang G."/>
        </authorList>
    </citation>
    <scope>NUCLEOTIDE SEQUENCE [LARGE SCALE GENOMIC DNA]</scope>
    <source>
        <strain evidence="1 2">YS-17</strain>
    </source>
</reference>
<dbReference type="EMBL" id="MBUA01000001">
    <property type="protein sequence ID" value="MBC6489616.1"/>
    <property type="molecule type" value="Genomic_DNA"/>
</dbReference>
<gene>
    <name evidence="1" type="ORF">BC349_01445</name>
</gene>
<dbReference type="RefSeq" id="WP_187254975.1">
    <property type="nucleotide sequence ID" value="NZ_JBHULF010000006.1"/>
</dbReference>
<proteinExistence type="predicted"/>
<sequence length="160" mass="18704">MKEVLIGKLLEYIRDNNPDILFALEAEDKLRVWLYDKVSTAGPLIKQLKNGSQPEYIIVETCFEEITKELRPSRYNYILNILETEFETDYKLLFQSGLLQHEVVNMINYCNSTFDDLRFAEENEDNQFIRYAITGAVSEYVESNRVNENVSNELQQSAET</sequence>
<evidence type="ECO:0000313" key="1">
    <source>
        <dbReference type="EMBL" id="MBC6489616.1"/>
    </source>
</evidence>
<accession>A0ABR7M3M0</accession>
<protein>
    <submittedName>
        <fullName evidence="1">Uncharacterized protein</fullName>
    </submittedName>
</protein>
<dbReference type="Proteomes" id="UP000765802">
    <property type="component" value="Unassembled WGS sequence"/>
</dbReference>
<organism evidence="1 2">
    <name type="scientific">Flavihumibacter stibioxidans</name>
    <dbReference type="NCBI Taxonomy" id="1834163"/>
    <lineage>
        <taxon>Bacteria</taxon>
        <taxon>Pseudomonadati</taxon>
        <taxon>Bacteroidota</taxon>
        <taxon>Chitinophagia</taxon>
        <taxon>Chitinophagales</taxon>
        <taxon>Chitinophagaceae</taxon>
        <taxon>Flavihumibacter</taxon>
    </lineage>
</organism>
<comment type="caution">
    <text evidence="1">The sequence shown here is derived from an EMBL/GenBank/DDBJ whole genome shotgun (WGS) entry which is preliminary data.</text>
</comment>
<evidence type="ECO:0000313" key="2">
    <source>
        <dbReference type="Proteomes" id="UP000765802"/>
    </source>
</evidence>